<dbReference type="PANTHER" id="PTHR43293">
    <property type="entry name" value="ACETATE COA-TRANSFERASE YDIF"/>
    <property type="match status" value="1"/>
</dbReference>
<evidence type="ECO:0000313" key="3">
    <source>
        <dbReference type="Proteomes" id="UP000248259"/>
    </source>
</evidence>
<feature type="region of interest" description="Disordered" evidence="1">
    <location>
        <begin position="1"/>
        <end position="22"/>
    </location>
</feature>
<dbReference type="AlphaFoldDB" id="A0A323UV67"/>
<keyword evidence="2" id="KW-0808">Transferase</keyword>
<reference evidence="2 3" key="1">
    <citation type="submission" date="2018-06" db="EMBL/GenBank/DDBJ databases">
        <title>Azoarcus communis strain SWub3 genome.</title>
        <authorList>
            <person name="Zorraquino Salvo V."/>
            <person name="Toubiana D."/>
            <person name="Blumwald E."/>
        </authorList>
    </citation>
    <scope>NUCLEOTIDE SEQUENCE [LARGE SCALE GENOMIC DNA]</scope>
    <source>
        <strain evidence="2 3">SWub3</strain>
    </source>
</reference>
<dbReference type="Proteomes" id="UP000248259">
    <property type="component" value="Unassembled WGS sequence"/>
</dbReference>
<proteinExistence type="predicted"/>
<name>A0A323UV67_9RHOO</name>
<organism evidence="2 3">
    <name type="scientific">Parazoarcus communis SWub3 = DSM 12120</name>
    <dbReference type="NCBI Taxonomy" id="1121029"/>
    <lineage>
        <taxon>Bacteria</taxon>
        <taxon>Pseudomonadati</taxon>
        <taxon>Pseudomonadota</taxon>
        <taxon>Betaproteobacteria</taxon>
        <taxon>Rhodocyclales</taxon>
        <taxon>Zoogloeaceae</taxon>
        <taxon>Parazoarcus</taxon>
    </lineage>
</organism>
<gene>
    <name evidence="2" type="ORF">DNK49_11830</name>
</gene>
<feature type="compositionally biased region" description="Basic residues" evidence="1">
    <location>
        <begin position="1"/>
        <end position="15"/>
    </location>
</feature>
<dbReference type="Pfam" id="PF01144">
    <property type="entry name" value="CoA_trans"/>
    <property type="match status" value="1"/>
</dbReference>
<sequence length="680" mass="74009">MIRHASTHAQRRRLPTHPILSNDALPRRGKVVSAADAVRLIRPGDTLATGGFVGIGFAEGVACALEALFLAEDPGPFGRPHDLTLVYAAGQGDGKHRGLNHLGHPGLVKRVIGGHWGLVPSLQKLAVDNLIEAYNLPQGVITHLFRDIAAGKPGTLTRVGLGTFVDPRHGGGRINARTREELVQLMPVGGEEYLFYKAFPIDVGIIRGTTADPDGNITMEKEALTLEALAIAMAARNSGGIVIVQVERIAERGSLNPRMVKIPGILVDCVVVAEKPEHQMQTFADAYNPAYSGELRVPASSLPVMAMNERKIIARRAALELAPNSVVNLGIGMPEGVASVAAEEKIIDLLTLTTEPGVIGGIPASGLNFGAAINTDAIIDQPYQFDFYDGGGLDIAFLGLAQADREGNLNVSRFGPRLAGAGGFINISQNARKVVFVGTFTAGELQIAMKQGQLSIRREGTTQKFVPEVEHRTFSGAYARRRGQPVLYITERCVFELDDDGLVLTEIAPGIDPERDIYPHMGFRPRLAPRLKQMDARIFRDEAMGLRENLLSIPLDQRLSYDAQQDLFFVNFEGLSIRAADEIEQIREHVEACLQPVGHRVAAIVNYDNFSITPELLEPYAEMVRGLVQRHYSAVTRYTTNTFLRARLGDAFAHRELTPNLYPDPDSALAQLDALGQDMD</sequence>
<keyword evidence="3" id="KW-1185">Reference proteome</keyword>
<dbReference type="SUPFAM" id="SSF100950">
    <property type="entry name" value="NagB/RpiA/CoA transferase-like"/>
    <property type="match status" value="2"/>
</dbReference>
<evidence type="ECO:0000313" key="2">
    <source>
        <dbReference type="EMBL" id="PZA16345.1"/>
    </source>
</evidence>
<dbReference type="InterPro" id="IPR004165">
    <property type="entry name" value="CoA_trans_fam_I"/>
</dbReference>
<dbReference type="EMBL" id="QKOE01000007">
    <property type="protein sequence ID" value="PZA16345.1"/>
    <property type="molecule type" value="Genomic_DNA"/>
</dbReference>
<dbReference type="PANTHER" id="PTHR43293:SF1">
    <property type="entry name" value="ACETATE COA-TRANSFERASE YDIF"/>
    <property type="match status" value="1"/>
</dbReference>
<dbReference type="OrthoDB" id="9805230at2"/>
<dbReference type="RefSeq" id="WP_110524767.1">
    <property type="nucleotide sequence ID" value="NZ_QKOE01000007.1"/>
</dbReference>
<evidence type="ECO:0000256" key="1">
    <source>
        <dbReference type="SAM" id="MobiDB-lite"/>
    </source>
</evidence>
<dbReference type="Gene3D" id="3.40.1080.10">
    <property type="entry name" value="Glutaconate Coenzyme A-transferase"/>
    <property type="match status" value="2"/>
</dbReference>
<dbReference type="InterPro" id="IPR037171">
    <property type="entry name" value="NagB/RpiA_transferase-like"/>
</dbReference>
<dbReference type="GO" id="GO:0008410">
    <property type="term" value="F:CoA-transferase activity"/>
    <property type="evidence" value="ECO:0007669"/>
    <property type="project" value="InterPro"/>
</dbReference>
<dbReference type="SMART" id="SM00882">
    <property type="entry name" value="CoA_trans"/>
    <property type="match status" value="2"/>
</dbReference>
<protein>
    <submittedName>
        <fullName evidence="2">Acyl CoA:acetate/3-ketoacid CoA transferase</fullName>
    </submittedName>
</protein>
<comment type="caution">
    <text evidence="2">The sequence shown here is derived from an EMBL/GenBank/DDBJ whole genome shotgun (WGS) entry which is preliminary data.</text>
</comment>
<accession>A0A323UV67</accession>